<sequence precursor="true">MRTAALLPWLLGLALALETSGSLEVRLEGRYARGTFALEPVYAGSLLASEAWGGGLVEAALYPRWNLATQTFDAGISKLELSFAGPGYALGAGASPEPTAVLRLLPVYPLAPPRPDHAPGLWGGWLEFYPDPFTRLRLALRRVQDRPLGLLRADGRLAGVDYQLAAVYGPEPAPAALGAGATARLGPWVVYGEGWRDLRAADPWRGGVGASRYLGDGLFTAEAAYSGGWQIAVAYGRQAGDDWAVDALARLNADGDGVRSAGAFLRLSRFGDEGDVLLGLGLGYDAAAGVVWLPSLATRVYF</sequence>
<dbReference type="AlphaFoldDB" id="E4U8I7"/>
<dbReference type="STRING" id="670487.Ocepr_1210"/>
<dbReference type="OrthoDB" id="9832134at2"/>
<proteinExistence type="predicted"/>
<dbReference type="EMBL" id="CP002361">
    <property type="protein sequence ID" value="ADR36667.1"/>
    <property type="molecule type" value="Genomic_DNA"/>
</dbReference>
<protein>
    <submittedName>
        <fullName evidence="1">Uncharacterized protein</fullName>
    </submittedName>
</protein>
<name>E4U8I7_OCEP5</name>
<keyword evidence="2" id="KW-1185">Reference proteome</keyword>
<accession>E4U8I7</accession>
<gene>
    <name evidence="1" type="ordered locus">Ocepr_1210</name>
</gene>
<reference evidence="2" key="1">
    <citation type="submission" date="2010-11" db="EMBL/GenBank/DDBJ databases">
        <title>The complete sequence of chromosome of Oceanithermus profundus DSM 14977.</title>
        <authorList>
            <consortium name="US DOE Joint Genome Institute (JGI-PGF)"/>
            <person name="Lucas S."/>
            <person name="Copeland A."/>
            <person name="Lapidus A."/>
            <person name="Bruce D."/>
            <person name="Goodwin L."/>
            <person name="Pitluck S."/>
            <person name="Kyrpides N."/>
            <person name="Mavromatis K."/>
            <person name="Pagani I."/>
            <person name="Ivanova N."/>
            <person name="Zhang X."/>
            <person name="Brettin T."/>
            <person name="Detter J.C."/>
            <person name="Tapia R."/>
            <person name="Han C."/>
            <person name="Land M."/>
            <person name="Hauser L."/>
            <person name="Markowitz V."/>
            <person name="Cheng J.-F."/>
            <person name="Hugenholtz P."/>
            <person name="Woyke T."/>
            <person name="Wu D."/>
            <person name="Tindall B."/>
            <person name="Faehnrich R."/>
            <person name="Brambilla E."/>
            <person name="Klenk H.-P."/>
            <person name="Eisen J.A."/>
        </authorList>
    </citation>
    <scope>NUCLEOTIDE SEQUENCE [LARGE SCALE GENOMIC DNA]</scope>
    <source>
        <strain evidence="2">DSM 14977 / NBRC 100410 / VKM B-2274 / 506</strain>
    </source>
</reference>
<dbReference type="RefSeq" id="WP_013457837.1">
    <property type="nucleotide sequence ID" value="NC_014761.1"/>
</dbReference>
<dbReference type="KEGG" id="opr:Ocepr_1210"/>
<organism evidence="1 2">
    <name type="scientific">Oceanithermus profundus (strain DSM 14977 / NBRC 100410 / VKM B-2274 / 506)</name>
    <dbReference type="NCBI Taxonomy" id="670487"/>
    <lineage>
        <taxon>Bacteria</taxon>
        <taxon>Thermotogati</taxon>
        <taxon>Deinococcota</taxon>
        <taxon>Deinococci</taxon>
        <taxon>Thermales</taxon>
        <taxon>Thermaceae</taxon>
        <taxon>Oceanithermus</taxon>
    </lineage>
</organism>
<evidence type="ECO:0000313" key="2">
    <source>
        <dbReference type="Proteomes" id="UP000008722"/>
    </source>
</evidence>
<reference evidence="1 2" key="2">
    <citation type="journal article" date="2011" name="Stand. Genomic Sci.">
        <title>Complete genome sequence of Oceanithermus profundus type strain (506).</title>
        <authorList>
            <person name="Pati A."/>
            <person name="Zhang X."/>
            <person name="Lapidus A."/>
            <person name="Nolan M."/>
            <person name="Lucas S."/>
            <person name="Del Rio T.G."/>
            <person name="Tice H."/>
            <person name="Cheng J.F."/>
            <person name="Tapia R."/>
            <person name="Han C."/>
            <person name="Goodwin L."/>
            <person name="Pitluck S."/>
            <person name="Liolios K."/>
            <person name="Pagani I."/>
            <person name="Ivanova N."/>
            <person name="Mavromatis K."/>
            <person name="Chen A."/>
            <person name="Palaniappan K."/>
            <person name="Hauser L."/>
            <person name="Jeffries C.D."/>
            <person name="Brambilla E.M."/>
            <person name="Rohl A."/>
            <person name="Mwirichia R."/>
            <person name="Rohde M."/>
            <person name="Tindall B.J."/>
            <person name="Sikorski J."/>
            <person name="Wirth R."/>
            <person name="Goker M."/>
            <person name="Woyke T."/>
            <person name="Detter J.C."/>
            <person name="Bristow J."/>
            <person name="Eisen J.A."/>
            <person name="Markowitz V."/>
            <person name="Hugenholtz P."/>
            <person name="Kyrpides N.C."/>
            <person name="Klenk H.P."/>
            <person name="Land M."/>
        </authorList>
    </citation>
    <scope>NUCLEOTIDE SEQUENCE [LARGE SCALE GENOMIC DNA]</scope>
    <source>
        <strain evidence="2">DSM 14977 / NBRC 100410 / VKM B-2274 / 506</strain>
    </source>
</reference>
<dbReference type="HOGENOM" id="CLU_1093884_0_0_0"/>
<dbReference type="Proteomes" id="UP000008722">
    <property type="component" value="Chromosome"/>
</dbReference>
<evidence type="ECO:0000313" key="1">
    <source>
        <dbReference type="EMBL" id="ADR36667.1"/>
    </source>
</evidence>